<keyword evidence="1" id="KW-0614">Plasmid</keyword>
<evidence type="ECO:0000313" key="2">
    <source>
        <dbReference type="Proteomes" id="UP000186108"/>
    </source>
</evidence>
<dbReference type="AlphaFoldDB" id="A0A1B1KH23"/>
<dbReference type="EMBL" id="CP009112">
    <property type="protein sequence ID" value="ANS31915.1"/>
    <property type="molecule type" value="Genomic_DNA"/>
</dbReference>
<evidence type="ECO:0000313" key="1">
    <source>
        <dbReference type="EMBL" id="ANS31915.1"/>
    </source>
</evidence>
<sequence>MTRPLPRDLRTGSVVAALPPGRFLRSVVVGLRSGNELVAQVYPSAAALPGWINRLDSAPGVVLTVWGSGDRVSLARDRIETDGGTA</sequence>
<reference evidence="1 2" key="1">
    <citation type="submission" date="2014-07" db="EMBL/GenBank/DDBJ databases">
        <authorList>
            <person name="Zhang J.E."/>
            <person name="Yang H."/>
            <person name="Guo J."/>
            <person name="Deng Z."/>
            <person name="Luo H."/>
            <person name="Luo M."/>
            <person name="Zhao B."/>
        </authorList>
    </citation>
    <scope>NUCLEOTIDE SEQUENCE [LARGE SCALE GENOMIC DNA]</scope>
    <source>
        <strain evidence="1 2">1CP</strain>
        <plasmid evidence="2">Plasmid pr1cp1</plasmid>
    </source>
</reference>
<protein>
    <submittedName>
        <fullName evidence="1">Uncharacterized protein</fullName>
    </submittedName>
</protein>
<proteinExistence type="predicted"/>
<geneLocation type="plasmid" evidence="2">
    <name>pr1cp1</name>
</geneLocation>
<gene>
    <name evidence="1" type="ORF">R1CP_36545</name>
</gene>
<organism evidence="1 2">
    <name type="scientific">Rhodococcus opacus</name>
    <name type="common">Nocardia opaca</name>
    <dbReference type="NCBI Taxonomy" id="37919"/>
    <lineage>
        <taxon>Bacteria</taxon>
        <taxon>Bacillati</taxon>
        <taxon>Actinomycetota</taxon>
        <taxon>Actinomycetes</taxon>
        <taxon>Mycobacteriales</taxon>
        <taxon>Nocardiaceae</taxon>
        <taxon>Rhodococcus</taxon>
    </lineage>
</organism>
<accession>A0A1B1KH23</accession>
<name>A0A1B1KH23_RHOOP</name>
<dbReference type="Proteomes" id="UP000186108">
    <property type="component" value="Plasmid pR1CP1"/>
</dbReference>